<organism evidence="2 3">
    <name type="scientific">Solanum tuberosum</name>
    <name type="common">Potato</name>
    <dbReference type="NCBI Taxonomy" id="4113"/>
    <lineage>
        <taxon>Eukaryota</taxon>
        <taxon>Viridiplantae</taxon>
        <taxon>Streptophyta</taxon>
        <taxon>Embryophyta</taxon>
        <taxon>Tracheophyta</taxon>
        <taxon>Spermatophyta</taxon>
        <taxon>Magnoliopsida</taxon>
        <taxon>eudicotyledons</taxon>
        <taxon>Gunneridae</taxon>
        <taxon>Pentapetalae</taxon>
        <taxon>asterids</taxon>
        <taxon>lamiids</taxon>
        <taxon>Solanales</taxon>
        <taxon>Solanaceae</taxon>
        <taxon>Solanoideae</taxon>
        <taxon>Solaneae</taxon>
        <taxon>Solanum</taxon>
    </lineage>
</organism>
<evidence type="ECO:0000256" key="1">
    <source>
        <dbReference type="SAM" id="MobiDB-lite"/>
    </source>
</evidence>
<dbReference type="Gene3D" id="4.10.60.10">
    <property type="entry name" value="Zinc finger, CCHC-type"/>
    <property type="match status" value="1"/>
</dbReference>
<keyword evidence="3" id="KW-1185">Reference proteome</keyword>
<evidence type="ECO:0008006" key="4">
    <source>
        <dbReference type="Google" id="ProtNLM"/>
    </source>
</evidence>
<accession>A0ABQ7U9Y7</accession>
<protein>
    <recommendedName>
        <fullName evidence="4">CCHC-type domain-containing protein</fullName>
    </recommendedName>
</protein>
<dbReference type="Proteomes" id="UP000826656">
    <property type="component" value="Unassembled WGS sequence"/>
</dbReference>
<sequence length="169" mass="18888">MKQKEKGKDRKKDNCRTEGNDKGKGKMDVASANHGKNTGDKVCWTCKQPGHHARNYPNQAKDLAKNVTYVNVDDTKISEKSVVTMVDRRETHTFKALNIVKEYGLKVTNCATKMKAVNLATRPCYGMALEADPIPHLDGLMFMGEKDPRFVQRIKTFVMGSKKTVGLVA</sequence>
<reference evidence="2 3" key="1">
    <citation type="journal article" date="2021" name="bioRxiv">
        <title>Chromosome-scale and haplotype-resolved genome assembly of a tetraploid potato cultivar.</title>
        <authorList>
            <person name="Sun H."/>
            <person name="Jiao W.-B."/>
            <person name="Krause K."/>
            <person name="Campoy J.A."/>
            <person name="Goel M."/>
            <person name="Folz-Donahue K."/>
            <person name="Kukat C."/>
            <person name="Huettel B."/>
            <person name="Schneeberger K."/>
        </authorList>
    </citation>
    <scope>NUCLEOTIDE SEQUENCE [LARGE SCALE GENOMIC DNA]</scope>
    <source>
        <strain evidence="2">SolTubOtavaFocal</strain>
        <tissue evidence="2">Leaves</tissue>
    </source>
</reference>
<dbReference type="SUPFAM" id="SSF57756">
    <property type="entry name" value="Retrovirus zinc finger-like domains"/>
    <property type="match status" value="1"/>
</dbReference>
<feature type="compositionally biased region" description="Basic and acidic residues" evidence="1">
    <location>
        <begin position="1"/>
        <end position="27"/>
    </location>
</feature>
<feature type="region of interest" description="Disordered" evidence="1">
    <location>
        <begin position="1"/>
        <end position="34"/>
    </location>
</feature>
<evidence type="ECO:0000313" key="3">
    <source>
        <dbReference type="Proteomes" id="UP000826656"/>
    </source>
</evidence>
<gene>
    <name evidence="2" type="ORF">KY290_031052</name>
</gene>
<name>A0ABQ7U9Y7_SOLTU</name>
<comment type="caution">
    <text evidence="2">The sequence shown here is derived from an EMBL/GenBank/DDBJ whole genome shotgun (WGS) entry which is preliminary data.</text>
</comment>
<proteinExistence type="predicted"/>
<evidence type="ECO:0000313" key="2">
    <source>
        <dbReference type="EMBL" id="KAH0743059.1"/>
    </source>
</evidence>
<dbReference type="EMBL" id="JAIVGD010000023">
    <property type="protein sequence ID" value="KAH0743059.1"/>
    <property type="molecule type" value="Genomic_DNA"/>
</dbReference>
<dbReference type="InterPro" id="IPR036875">
    <property type="entry name" value="Znf_CCHC_sf"/>
</dbReference>